<reference evidence="3" key="1">
    <citation type="journal article" date="2019" name="Int. J. Syst. Evol. Microbiol.">
        <title>The Global Catalogue of Microorganisms (GCM) 10K type strain sequencing project: providing services to taxonomists for standard genome sequencing and annotation.</title>
        <authorList>
            <consortium name="The Broad Institute Genomics Platform"/>
            <consortium name="The Broad Institute Genome Sequencing Center for Infectious Disease"/>
            <person name="Wu L."/>
            <person name="Ma J."/>
        </authorList>
    </citation>
    <scope>NUCLEOTIDE SEQUENCE [LARGE SCALE GENOMIC DNA]</scope>
    <source>
        <strain evidence="3">KCTC 52449</strain>
    </source>
</reference>
<feature type="region of interest" description="Disordered" evidence="1">
    <location>
        <begin position="52"/>
        <end position="81"/>
    </location>
</feature>
<gene>
    <name evidence="2" type="ORF">ACFOEW_21930</name>
</gene>
<proteinExistence type="predicted"/>
<evidence type="ECO:0000313" key="3">
    <source>
        <dbReference type="Proteomes" id="UP001595477"/>
    </source>
</evidence>
<evidence type="ECO:0008006" key="4">
    <source>
        <dbReference type="Google" id="ProtNLM"/>
    </source>
</evidence>
<organism evidence="2 3">
    <name type="scientific">Alteromonas oceani</name>
    <dbReference type="NCBI Taxonomy" id="2071609"/>
    <lineage>
        <taxon>Bacteria</taxon>
        <taxon>Pseudomonadati</taxon>
        <taxon>Pseudomonadota</taxon>
        <taxon>Gammaproteobacteria</taxon>
        <taxon>Alteromonadales</taxon>
        <taxon>Alteromonadaceae</taxon>
        <taxon>Alteromonas/Salinimonas group</taxon>
        <taxon>Alteromonas</taxon>
    </lineage>
</organism>
<name>A0ABV7K2I8_9ALTE</name>
<accession>A0ABV7K2I8</accession>
<protein>
    <recommendedName>
        <fullName evidence="4">Twin-arginine translocation signal domain-containing protein</fullName>
    </recommendedName>
</protein>
<sequence>MGIEQNQSSVTKRRQFIKKAGAGVAVSSLPMKSVWGACSVSGVMSGNLSQTGGGTGDTCGTVQMPSGGRSPGSWFQGNTWTPGSNGDAPASIFPQLKVGVPDGDDCLLEARIEEMRTIINQFVADTELTLTEAAAQYIYDSDSSYDTSPTLFAALEGTGVPNSRKSILRHTAIVYMNVYFGLYNGVTLPLNHSAAQETAEIVMAQLVQIKQNGGAELTDSQLGYTDGHSQIIQSTFEFEFSDVFSASCPTT</sequence>
<evidence type="ECO:0000256" key="1">
    <source>
        <dbReference type="SAM" id="MobiDB-lite"/>
    </source>
</evidence>
<dbReference type="Proteomes" id="UP001595477">
    <property type="component" value="Unassembled WGS sequence"/>
</dbReference>
<evidence type="ECO:0000313" key="2">
    <source>
        <dbReference type="EMBL" id="MFC3204474.1"/>
    </source>
</evidence>
<comment type="caution">
    <text evidence="2">The sequence shown here is derived from an EMBL/GenBank/DDBJ whole genome shotgun (WGS) entry which is preliminary data.</text>
</comment>
<dbReference type="EMBL" id="JBHRSX010000102">
    <property type="protein sequence ID" value="MFC3204474.1"/>
    <property type="molecule type" value="Genomic_DNA"/>
</dbReference>
<keyword evidence="3" id="KW-1185">Reference proteome</keyword>
<dbReference type="RefSeq" id="WP_123324391.1">
    <property type="nucleotide sequence ID" value="NZ_JBHRSX010000102.1"/>
</dbReference>